<keyword evidence="2" id="KW-1185">Reference proteome</keyword>
<protein>
    <submittedName>
        <fullName evidence="1">Uncharacterized protein</fullName>
    </submittedName>
</protein>
<evidence type="ECO:0000313" key="2">
    <source>
        <dbReference type="Proteomes" id="UP001055811"/>
    </source>
</evidence>
<reference evidence="1 2" key="2">
    <citation type="journal article" date="2022" name="Mol. Ecol. Resour.">
        <title>The genomes of chicory, endive, great burdock and yacon provide insights into Asteraceae paleo-polyploidization history and plant inulin production.</title>
        <authorList>
            <person name="Fan W."/>
            <person name="Wang S."/>
            <person name="Wang H."/>
            <person name="Wang A."/>
            <person name="Jiang F."/>
            <person name="Liu H."/>
            <person name="Zhao H."/>
            <person name="Xu D."/>
            <person name="Zhang Y."/>
        </authorList>
    </citation>
    <scope>NUCLEOTIDE SEQUENCE [LARGE SCALE GENOMIC DNA]</scope>
    <source>
        <strain evidence="2">cv. Punajuju</strain>
        <tissue evidence="1">Leaves</tissue>
    </source>
</reference>
<name>A0ACB9DVJ4_CICIN</name>
<dbReference type="EMBL" id="CM042012">
    <property type="protein sequence ID" value="KAI3750585.1"/>
    <property type="molecule type" value="Genomic_DNA"/>
</dbReference>
<reference evidence="2" key="1">
    <citation type="journal article" date="2022" name="Mol. Ecol. Resour.">
        <title>The genomes of chicory, endive, great burdock and yacon provide insights into Asteraceae palaeo-polyploidization history and plant inulin production.</title>
        <authorList>
            <person name="Fan W."/>
            <person name="Wang S."/>
            <person name="Wang H."/>
            <person name="Wang A."/>
            <person name="Jiang F."/>
            <person name="Liu H."/>
            <person name="Zhao H."/>
            <person name="Xu D."/>
            <person name="Zhang Y."/>
        </authorList>
    </citation>
    <scope>NUCLEOTIDE SEQUENCE [LARGE SCALE GENOMIC DNA]</scope>
    <source>
        <strain evidence="2">cv. Punajuju</strain>
    </source>
</reference>
<sequence>MSSSSNNNHGRMIVDIDQEPPLLCDENVHPPCHCKFLAKCRESWKNEFQNEDRSAEISRLEKKVEMQKKKKRLEDERKRNITDKEMTKKLENMQEEVSLFKKLFLYSQSGSSSCDVMVVVE</sequence>
<comment type="caution">
    <text evidence="1">The sequence shown here is derived from an EMBL/GenBank/DDBJ whole genome shotgun (WGS) entry which is preliminary data.</text>
</comment>
<evidence type="ECO:0000313" key="1">
    <source>
        <dbReference type="EMBL" id="KAI3750585.1"/>
    </source>
</evidence>
<accession>A0ACB9DVJ4</accession>
<organism evidence="1 2">
    <name type="scientific">Cichorium intybus</name>
    <name type="common">Chicory</name>
    <dbReference type="NCBI Taxonomy" id="13427"/>
    <lineage>
        <taxon>Eukaryota</taxon>
        <taxon>Viridiplantae</taxon>
        <taxon>Streptophyta</taxon>
        <taxon>Embryophyta</taxon>
        <taxon>Tracheophyta</taxon>
        <taxon>Spermatophyta</taxon>
        <taxon>Magnoliopsida</taxon>
        <taxon>eudicotyledons</taxon>
        <taxon>Gunneridae</taxon>
        <taxon>Pentapetalae</taxon>
        <taxon>asterids</taxon>
        <taxon>campanulids</taxon>
        <taxon>Asterales</taxon>
        <taxon>Asteraceae</taxon>
        <taxon>Cichorioideae</taxon>
        <taxon>Cichorieae</taxon>
        <taxon>Cichoriinae</taxon>
        <taxon>Cichorium</taxon>
    </lineage>
</organism>
<dbReference type="Proteomes" id="UP001055811">
    <property type="component" value="Linkage Group LG04"/>
</dbReference>
<proteinExistence type="predicted"/>
<gene>
    <name evidence="1" type="ORF">L2E82_21258</name>
</gene>